<proteinExistence type="predicted"/>
<reference evidence="1" key="1">
    <citation type="submission" date="2014-09" db="EMBL/GenBank/DDBJ databases">
        <authorList>
            <person name="Magalhaes I.L.F."/>
            <person name="Oliveira U."/>
            <person name="Santos F.R."/>
            <person name="Vidigal T.H.D.A."/>
            <person name="Brescovit A.D."/>
            <person name="Santos A.J."/>
        </authorList>
    </citation>
    <scope>NUCLEOTIDE SEQUENCE</scope>
    <source>
        <tissue evidence="1">Shoot tissue taken approximately 20 cm above the soil surface</tissue>
    </source>
</reference>
<reference evidence="1" key="2">
    <citation type="journal article" date="2015" name="Data Brief">
        <title>Shoot transcriptome of the giant reed, Arundo donax.</title>
        <authorList>
            <person name="Barrero R.A."/>
            <person name="Guerrero F.D."/>
            <person name="Moolhuijzen P."/>
            <person name="Goolsby J.A."/>
            <person name="Tidwell J."/>
            <person name="Bellgard S.E."/>
            <person name="Bellgard M.I."/>
        </authorList>
    </citation>
    <scope>NUCLEOTIDE SEQUENCE</scope>
    <source>
        <tissue evidence="1">Shoot tissue taken approximately 20 cm above the soil surface</tissue>
    </source>
</reference>
<sequence>MLDKIAPWKRSAFSPRNGGLLSAYRVFDETQLVDESAYNLIRGIPLESSISGSNELTSLDL</sequence>
<protein>
    <submittedName>
        <fullName evidence="1">Uncharacterized protein</fullName>
    </submittedName>
</protein>
<name>A0A0A8YM21_ARUDO</name>
<evidence type="ECO:0000313" key="1">
    <source>
        <dbReference type="EMBL" id="JAD26588.1"/>
    </source>
</evidence>
<accession>A0A0A8YM21</accession>
<dbReference type="EMBL" id="GBRH01271307">
    <property type="protein sequence ID" value="JAD26588.1"/>
    <property type="molecule type" value="Transcribed_RNA"/>
</dbReference>
<organism evidence="1">
    <name type="scientific">Arundo donax</name>
    <name type="common">Giant reed</name>
    <name type="synonym">Donax arundinaceus</name>
    <dbReference type="NCBI Taxonomy" id="35708"/>
    <lineage>
        <taxon>Eukaryota</taxon>
        <taxon>Viridiplantae</taxon>
        <taxon>Streptophyta</taxon>
        <taxon>Embryophyta</taxon>
        <taxon>Tracheophyta</taxon>
        <taxon>Spermatophyta</taxon>
        <taxon>Magnoliopsida</taxon>
        <taxon>Liliopsida</taxon>
        <taxon>Poales</taxon>
        <taxon>Poaceae</taxon>
        <taxon>PACMAD clade</taxon>
        <taxon>Arundinoideae</taxon>
        <taxon>Arundineae</taxon>
        <taxon>Arundo</taxon>
    </lineage>
</organism>
<dbReference type="AlphaFoldDB" id="A0A0A8YM21"/>